<reference evidence="2 3" key="1">
    <citation type="journal article" date="2020" name="Nature">
        <title>Six reference-quality genomes reveal evolution of bat adaptations.</title>
        <authorList>
            <person name="Jebb D."/>
            <person name="Huang Z."/>
            <person name="Pippel M."/>
            <person name="Hughes G.M."/>
            <person name="Lavrichenko K."/>
            <person name="Devanna P."/>
            <person name="Winkler S."/>
            <person name="Jermiin L.S."/>
            <person name="Skirmuntt E.C."/>
            <person name="Katzourakis A."/>
            <person name="Burkitt-Gray L."/>
            <person name="Ray D.A."/>
            <person name="Sullivan K.A.M."/>
            <person name="Roscito J.G."/>
            <person name="Kirilenko B.M."/>
            <person name="Davalos L.M."/>
            <person name="Corthals A.P."/>
            <person name="Power M.L."/>
            <person name="Jones G."/>
            <person name="Ransome R.D."/>
            <person name="Dechmann D.K.N."/>
            <person name="Locatelli A.G."/>
            <person name="Puechmaille S.J."/>
            <person name="Fedrigo O."/>
            <person name="Jarvis E.D."/>
            <person name="Hiller M."/>
            <person name="Vernes S.C."/>
            <person name="Myers E.W."/>
            <person name="Teeling E.C."/>
        </authorList>
    </citation>
    <scope>NUCLEOTIDE SEQUENCE [LARGE SCALE GENOMIC DNA]</scope>
    <source>
        <strain evidence="2">MMolMol1</strain>
        <tissue evidence="2">Muscle</tissue>
    </source>
</reference>
<dbReference type="InParanoid" id="A0A7J8CRY1"/>
<comment type="caution">
    <text evidence="2">The sequence shown here is derived from an EMBL/GenBank/DDBJ whole genome shotgun (WGS) entry which is preliminary data.</text>
</comment>
<dbReference type="Proteomes" id="UP000550707">
    <property type="component" value="Unassembled WGS sequence"/>
</dbReference>
<gene>
    <name evidence="2" type="ORF">HJG59_009784</name>
</gene>
<evidence type="ECO:0000313" key="2">
    <source>
        <dbReference type="EMBL" id="KAF6413600.1"/>
    </source>
</evidence>
<keyword evidence="3" id="KW-1185">Reference proteome</keyword>
<dbReference type="EMBL" id="JACASF010000020">
    <property type="protein sequence ID" value="KAF6413600.1"/>
    <property type="molecule type" value="Genomic_DNA"/>
</dbReference>
<name>A0A7J8CRY1_MOLMO</name>
<evidence type="ECO:0000256" key="1">
    <source>
        <dbReference type="SAM" id="MobiDB-lite"/>
    </source>
</evidence>
<proteinExistence type="predicted"/>
<feature type="region of interest" description="Disordered" evidence="1">
    <location>
        <begin position="1"/>
        <end position="35"/>
    </location>
</feature>
<accession>A0A7J8CRY1</accession>
<dbReference type="AlphaFoldDB" id="A0A7J8CRY1"/>
<sequence>MAPGSEGDASERELGPQGWARWASKPRGQLRNSVPPEPLLCPSGQVYSGASVSPMQSLLEYLSLQRGMGPPEEQGGWCGACHRRARGPCFPPCLALENGTCSFLLAFEERVEFKPNGKPSWLLPLSLAFALRGWKYLVHTLPGKSPGLEKCPPIRVAASANIAYPARDICCLGPESFIVSPNTVGLSKGVETDPGISVGFPAEGLPPPPPPSTLTWAHPTWAHTQQIEAALQGSAPGSTVQITTLSWRG</sequence>
<organism evidence="2 3">
    <name type="scientific">Molossus molossus</name>
    <name type="common">Pallas' mastiff bat</name>
    <name type="synonym">Vespertilio molossus</name>
    <dbReference type="NCBI Taxonomy" id="27622"/>
    <lineage>
        <taxon>Eukaryota</taxon>
        <taxon>Metazoa</taxon>
        <taxon>Chordata</taxon>
        <taxon>Craniata</taxon>
        <taxon>Vertebrata</taxon>
        <taxon>Euteleostomi</taxon>
        <taxon>Mammalia</taxon>
        <taxon>Eutheria</taxon>
        <taxon>Laurasiatheria</taxon>
        <taxon>Chiroptera</taxon>
        <taxon>Yangochiroptera</taxon>
        <taxon>Molossidae</taxon>
        <taxon>Molossus</taxon>
    </lineage>
</organism>
<evidence type="ECO:0000313" key="3">
    <source>
        <dbReference type="Proteomes" id="UP000550707"/>
    </source>
</evidence>
<protein>
    <submittedName>
        <fullName evidence="2">Uncharacterized protein</fullName>
    </submittedName>
</protein>